<dbReference type="GO" id="GO:0016491">
    <property type="term" value="F:oxidoreductase activity"/>
    <property type="evidence" value="ECO:0007669"/>
    <property type="project" value="UniProtKB-KW"/>
</dbReference>
<dbReference type="PANTHER" id="PTHR32303">
    <property type="entry name" value="QUINOPROTEIN ALCOHOL DEHYDROGENASE (CYTOCHROME C)"/>
    <property type="match status" value="1"/>
</dbReference>
<evidence type="ECO:0000256" key="3">
    <source>
        <dbReference type="ARBA" id="ARBA00023002"/>
    </source>
</evidence>
<dbReference type="Pfam" id="PF01011">
    <property type="entry name" value="PQQ"/>
    <property type="match status" value="1"/>
</dbReference>
<keyword evidence="9" id="KW-1185">Reference proteome</keyword>
<proteinExistence type="inferred from homology"/>
<evidence type="ECO:0000259" key="6">
    <source>
        <dbReference type="Pfam" id="PF01011"/>
    </source>
</evidence>
<dbReference type="Pfam" id="PF13360">
    <property type="entry name" value="PQQ_2"/>
    <property type="match status" value="1"/>
</dbReference>
<comment type="cofactor">
    <cofactor evidence="1">
        <name>pyrroloquinoline quinone</name>
        <dbReference type="ChEBI" id="CHEBI:58442"/>
    </cofactor>
</comment>
<evidence type="ECO:0000313" key="8">
    <source>
        <dbReference type="EMBL" id="SEF33291.1"/>
    </source>
</evidence>
<organism evidence="8 9">
    <name type="scientific">Amycolatopsis pretoriensis</name>
    <dbReference type="NCBI Taxonomy" id="218821"/>
    <lineage>
        <taxon>Bacteria</taxon>
        <taxon>Bacillati</taxon>
        <taxon>Actinomycetota</taxon>
        <taxon>Actinomycetes</taxon>
        <taxon>Pseudonocardiales</taxon>
        <taxon>Pseudonocardiaceae</taxon>
        <taxon>Amycolatopsis</taxon>
    </lineage>
</organism>
<name>A0A1H5R6T6_9PSEU</name>
<reference evidence="9" key="1">
    <citation type="submission" date="2016-10" db="EMBL/GenBank/DDBJ databases">
        <authorList>
            <person name="Varghese N."/>
            <person name="Submissions S."/>
        </authorList>
    </citation>
    <scope>NUCLEOTIDE SEQUENCE [LARGE SCALE GENOMIC DNA]</scope>
    <source>
        <strain evidence="9">DSM 44654</strain>
    </source>
</reference>
<dbReference type="Proteomes" id="UP000198878">
    <property type="component" value="Unassembled WGS sequence"/>
</dbReference>
<dbReference type="InterPro" id="IPR011047">
    <property type="entry name" value="Quinoprotein_ADH-like_sf"/>
</dbReference>
<dbReference type="AlphaFoldDB" id="A0A1H5R6T6"/>
<dbReference type="InterPro" id="IPR002372">
    <property type="entry name" value="PQQ_rpt_dom"/>
</dbReference>
<sequence length="530" mass="56259">MGVANMRLIHLRKSRPVVAVLASALLLTSIHVIPASAGPAGVERTRVASGWGEPNGDKASTRRVGGPVNSGNVGSLQQVWTAPLVGNTDRYVGTHSATPVVAGGVMYTQDHSSNVYAIDLRTGRQLWTKLYHSESNGPTGVAVGDGRVFGGTADSVFALDARTGTQLWIKKITRNENEGIDMAPGYDNGTVLMSTVPGVYGGFYKGNGQGVVWALDGRTGATKWKFETVPADLWGMPDVNSGGGLWYPPSFDARGDVYLAVTNPAPFPGTSDYPWGQSRPGANLYTNSVVKLNGRTGKLVWYNQASPHDIYDWDLQNSPIVTTAGRRPVVIGSGKAGFVYSYDQATGKTLWKTAVGIHNGHEGDNLLAMNGQYDKLPQLPVEIFPGVLGGMPAPLAVDDTTIYAAVNDMGATWTTQGLPTLPPFDQGKGVMVALDKVTGAIKWQHPLDHSPYGASSIVNDVVFTTTYEGKVHALSTKTGAEIWSAQLPAGSNSPVMIDGDTVVAVGGYPLTPDQKPTIVAYRLPADCPRR</sequence>
<evidence type="ECO:0000256" key="2">
    <source>
        <dbReference type="ARBA" id="ARBA00008156"/>
    </source>
</evidence>
<keyword evidence="3" id="KW-0560">Oxidoreductase</keyword>
<dbReference type="Gene3D" id="2.140.10.10">
    <property type="entry name" value="Quinoprotein alcohol dehydrogenase-like superfamily"/>
    <property type="match status" value="1"/>
</dbReference>
<comment type="similarity">
    <text evidence="2">Belongs to the bacterial PQQ dehydrogenase family.</text>
</comment>
<evidence type="ECO:0000259" key="7">
    <source>
        <dbReference type="Pfam" id="PF13360"/>
    </source>
</evidence>
<feature type="region of interest" description="Disordered" evidence="4">
    <location>
        <begin position="47"/>
        <end position="68"/>
    </location>
</feature>
<dbReference type="PANTHER" id="PTHR32303:SF10">
    <property type="entry name" value="OUTER MEMBRANE PROTEIN ASSEMBLY FACTOR BAMB"/>
    <property type="match status" value="1"/>
</dbReference>
<evidence type="ECO:0000256" key="4">
    <source>
        <dbReference type="SAM" id="MobiDB-lite"/>
    </source>
</evidence>
<evidence type="ECO:0000256" key="5">
    <source>
        <dbReference type="SAM" id="SignalP"/>
    </source>
</evidence>
<dbReference type="EMBL" id="FNUJ01000006">
    <property type="protein sequence ID" value="SEF33291.1"/>
    <property type="molecule type" value="Genomic_DNA"/>
</dbReference>
<dbReference type="SMART" id="SM00564">
    <property type="entry name" value="PQQ"/>
    <property type="match status" value="6"/>
</dbReference>
<feature type="domain" description="Pyrrolo-quinoline quinone repeat" evidence="7">
    <location>
        <begin position="428"/>
        <end position="506"/>
    </location>
</feature>
<feature type="signal peptide" evidence="5">
    <location>
        <begin position="1"/>
        <end position="37"/>
    </location>
</feature>
<keyword evidence="5" id="KW-0732">Signal</keyword>
<dbReference type="SUPFAM" id="SSF50998">
    <property type="entry name" value="Quinoprotein alcohol dehydrogenase-like"/>
    <property type="match status" value="1"/>
</dbReference>
<dbReference type="InterPro" id="IPR018391">
    <property type="entry name" value="PQQ_b-propeller_rpt"/>
</dbReference>
<evidence type="ECO:0000256" key="1">
    <source>
        <dbReference type="ARBA" id="ARBA00001931"/>
    </source>
</evidence>
<gene>
    <name evidence="8" type="ORF">SAMN05421837_106717</name>
</gene>
<evidence type="ECO:0000313" key="9">
    <source>
        <dbReference type="Proteomes" id="UP000198878"/>
    </source>
</evidence>
<feature type="domain" description="Pyrrolo-quinoline quinone repeat" evidence="6">
    <location>
        <begin position="67"/>
        <end position="352"/>
    </location>
</feature>
<dbReference type="STRING" id="218821.SAMN05421837_106717"/>
<feature type="chain" id="PRO_5011708523" evidence="5">
    <location>
        <begin position="38"/>
        <end position="530"/>
    </location>
</feature>
<accession>A0A1H5R6T6</accession>
<protein>
    <submittedName>
        <fullName evidence="8">Glucose dehydrogenase</fullName>
    </submittedName>
</protein>